<evidence type="ECO:0000256" key="12">
    <source>
        <dbReference type="SAM" id="MobiDB-lite"/>
    </source>
</evidence>
<dbReference type="Proteomes" id="UP000248480">
    <property type="component" value="Unplaced"/>
</dbReference>
<keyword evidence="15" id="KW-1185">Reference proteome</keyword>
<dbReference type="AlphaFoldDB" id="A0A2Y9RIB4"/>
<feature type="transmembrane region" description="Helical" evidence="13">
    <location>
        <begin position="290"/>
        <end position="313"/>
    </location>
</feature>
<feature type="transmembrane region" description="Helical" evidence="13">
    <location>
        <begin position="252"/>
        <end position="278"/>
    </location>
</feature>
<keyword evidence="7" id="KW-1015">Disulfide bond</keyword>
<dbReference type="InterPro" id="IPR017452">
    <property type="entry name" value="GPCR_Rhodpsn_7TM"/>
</dbReference>
<evidence type="ECO:0000256" key="6">
    <source>
        <dbReference type="ARBA" id="ARBA00023136"/>
    </source>
</evidence>
<evidence type="ECO:0000256" key="9">
    <source>
        <dbReference type="ARBA" id="ARBA00023180"/>
    </source>
</evidence>
<evidence type="ECO:0000256" key="4">
    <source>
        <dbReference type="ARBA" id="ARBA00022989"/>
    </source>
</evidence>
<dbReference type="GO" id="GO:0005886">
    <property type="term" value="C:plasma membrane"/>
    <property type="evidence" value="ECO:0007669"/>
    <property type="project" value="UniProtKB-SubCell"/>
</dbReference>
<keyword evidence="9" id="KW-0325">Glycoprotein</keyword>
<evidence type="ECO:0000313" key="16">
    <source>
        <dbReference type="RefSeq" id="XP_023594940.1"/>
    </source>
</evidence>
<name>A0A2Y9RIB4_TRIMA</name>
<evidence type="ECO:0000313" key="15">
    <source>
        <dbReference type="Proteomes" id="UP000248480"/>
    </source>
</evidence>
<protein>
    <recommendedName>
        <fullName evidence="11">GPCR-2037</fullName>
    </recommendedName>
</protein>
<sequence>MEKVTPAAPFADSNSSTMNVSFAHLHFAGGYLPSDSKDWRTIVPALLVAVCLVGFMGNLCVIGILLHSTWKGRSTMIHSLILNLSLADLFLLLFSAPVRALAYSKGIWDLGWFVCKSSDWFIHTCMAAKSLTIIAVAKVCFMYASDPAKQVSMHNCTIWSVLVAIWAVASLLPLPEWFFSTTRHHAGVDMCIMDIPAAAEEFMSMFGKLYPLLVFCLPLLFASFYFWRAYGQCQKRGTKTQNLTSQIRSKQLTVMLLSIAITSAVLWLPEWIAWLWVWHLKAGGPTPPQGFIALSQVLMFSISSANPLIFLVMSEEFKEGFKSLWQWMITKKPPTASESQETPAGNSEVLPDNVPSPESPTSVPGKEKPGSLSSSKKKTEKAEIPILPDVEQFWHGRDTIPSAQDNDPIPWEHEDQETGRCDK</sequence>
<feature type="region of interest" description="Disordered" evidence="12">
    <location>
        <begin position="334"/>
        <end position="423"/>
    </location>
</feature>
<evidence type="ECO:0000256" key="7">
    <source>
        <dbReference type="ARBA" id="ARBA00023157"/>
    </source>
</evidence>
<dbReference type="Pfam" id="PF00001">
    <property type="entry name" value="7tm_1"/>
    <property type="match status" value="1"/>
</dbReference>
<keyword evidence="2" id="KW-1003">Cell membrane</keyword>
<accession>A0A2Y9RIB4</accession>
<dbReference type="InParanoid" id="A0A2Y9RIB4"/>
<dbReference type="PRINTS" id="PR00237">
    <property type="entry name" value="GPCRRHODOPSN"/>
</dbReference>
<evidence type="ECO:0000256" key="3">
    <source>
        <dbReference type="ARBA" id="ARBA00022692"/>
    </source>
</evidence>
<feature type="domain" description="G-protein coupled receptors family 1 profile" evidence="14">
    <location>
        <begin position="57"/>
        <end position="310"/>
    </location>
</feature>
<proteinExistence type="predicted"/>
<evidence type="ECO:0000256" key="1">
    <source>
        <dbReference type="ARBA" id="ARBA00004651"/>
    </source>
</evidence>
<dbReference type="PROSITE" id="PS50262">
    <property type="entry name" value="G_PROTEIN_RECEP_F1_2"/>
    <property type="match status" value="1"/>
</dbReference>
<keyword evidence="10" id="KW-0807">Transducer</keyword>
<dbReference type="GeneID" id="101354456"/>
<keyword evidence="8 16" id="KW-0675">Receptor</keyword>
<feature type="transmembrane region" description="Helical" evidence="13">
    <location>
        <begin position="42"/>
        <end position="68"/>
    </location>
</feature>
<dbReference type="PANTHER" id="PTHR45695">
    <property type="entry name" value="LEUCOKININ RECEPTOR-RELATED"/>
    <property type="match status" value="1"/>
</dbReference>
<dbReference type="FunCoup" id="A0A2Y9RIB4">
    <property type="interactions" value="250"/>
</dbReference>
<feature type="transmembrane region" description="Helical" evidence="13">
    <location>
        <begin position="209"/>
        <end position="231"/>
    </location>
</feature>
<dbReference type="CTD" id="134391"/>
<feature type="transmembrane region" description="Helical" evidence="13">
    <location>
        <begin position="80"/>
        <end position="100"/>
    </location>
</feature>
<evidence type="ECO:0000256" key="13">
    <source>
        <dbReference type="SAM" id="Phobius"/>
    </source>
</evidence>
<dbReference type="FunFam" id="1.20.1070.10:FF:000215">
    <property type="entry name" value="G protein-coupled receptor 151"/>
    <property type="match status" value="1"/>
</dbReference>
<keyword evidence="4 13" id="KW-1133">Transmembrane helix</keyword>
<gene>
    <name evidence="16" type="primary">GPR151</name>
</gene>
<feature type="transmembrane region" description="Helical" evidence="13">
    <location>
        <begin position="156"/>
        <end position="174"/>
    </location>
</feature>
<dbReference type="GO" id="GO:0004930">
    <property type="term" value="F:G protein-coupled receptor activity"/>
    <property type="evidence" value="ECO:0007669"/>
    <property type="project" value="UniProtKB-KW"/>
</dbReference>
<dbReference type="CDD" id="cd15002">
    <property type="entry name" value="7tmA_GPR151"/>
    <property type="match status" value="1"/>
</dbReference>
<dbReference type="InterPro" id="IPR000276">
    <property type="entry name" value="GPCR_Rhodpsn"/>
</dbReference>
<evidence type="ECO:0000256" key="2">
    <source>
        <dbReference type="ARBA" id="ARBA00022475"/>
    </source>
</evidence>
<dbReference type="SUPFAM" id="SSF81321">
    <property type="entry name" value="Family A G protein-coupled receptor-like"/>
    <property type="match status" value="1"/>
</dbReference>
<keyword evidence="5" id="KW-0297">G-protein coupled receptor</keyword>
<evidence type="ECO:0000256" key="10">
    <source>
        <dbReference type="ARBA" id="ARBA00023224"/>
    </source>
</evidence>
<dbReference type="STRING" id="127582.A0A2Y9RIB4"/>
<evidence type="ECO:0000256" key="5">
    <source>
        <dbReference type="ARBA" id="ARBA00023040"/>
    </source>
</evidence>
<dbReference type="KEGG" id="tmu:101354456"/>
<evidence type="ECO:0000259" key="14">
    <source>
        <dbReference type="PROSITE" id="PS50262"/>
    </source>
</evidence>
<dbReference type="Gene3D" id="1.20.1070.10">
    <property type="entry name" value="Rhodopsin 7-helix transmembrane proteins"/>
    <property type="match status" value="1"/>
</dbReference>
<feature type="compositionally biased region" description="Basic and acidic residues" evidence="12">
    <location>
        <begin position="410"/>
        <end position="423"/>
    </location>
</feature>
<dbReference type="PANTHER" id="PTHR45695:SF1">
    <property type="entry name" value="G-PROTEIN COUPLED RECEPTOR 151"/>
    <property type="match status" value="1"/>
</dbReference>
<comment type="subcellular location">
    <subcellularLocation>
        <location evidence="1">Cell membrane</location>
        <topology evidence="1">Multi-pass membrane protein</topology>
    </subcellularLocation>
</comment>
<organism evidence="15 16">
    <name type="scientific">Trichechus manatus latirostris</name>
    <name type="common">Florida manatee</name>
    <dbReference type="NCBI Taxonomy" id="127582"/>
    <lineage>
        <taxon>Eukaryota</taxon>
        <taxon>Metazoa</taxon>
        <taxon>Chordata</taxon>
        <taxon>Craniata</taxon>
        <taxon>Vertebrata</taxon>
        <taxon>Euteleostomi</taxon>
        <taxon>Mammalia</taxon>
        <taxon>Eutheria</taxon>
        <taxon>Afrotheria</taxon>
        <taxon>Sirenia</taxon>
        <taxon>Trichechidae</taxon>
        <taxon>Trichechus</taxon>
    </lineage>
</organism>
<feature type="compositionally biased region" description="Polar residues" evidence="12">
    <location>
        <begin position="336"/>
        <end position="345"/>
    </location>
</feature>
<evidence type="ECO:0000256" key="11">
    <source>
        <dbReference type="ARBA" id="ARBA00076555"/>
    </source>
</evidence>
<keyword evidence="3 13" id="KW-0812">Transmembrane</keyword>
<reference evidence="16" key="1">
    <citation type="submission" date="2025-08" db="UniProtKB">
        <authorList>
            <consortium name="RefSeq"/>
        </authorList>
    </citation>
    <scope>IDENTIFICATION</scope>
</reference>
<dbReference type="RefSeq" id="XP_023594940.1">
    <property type="nucleotide sequence ID" value="XM_023739172.1"/>
</dbReference>
<keyword evidence="6 13" id="KW-0472">Membrane</keyword>
<feature type="transmembrane region" description="Helical" evidence="13">
    <location>
        <begin position="120"/>
        <end position="144"/>
    </location>
</feature>
<evidence type="ECO:0000256" key="8">
    <source>
        <dbReference type="ARBA" id="ARBA00023170"/>
    </source>
</evidence>